<organism evidence="2 3">
    <name type="scientific">Plakobranchus ocellatus</name>
    <dbReference type="NCBI Taxonomy" id="259542"/>
    <lineage>
        <taxon>Eukaryota</taxon>
        <taxon>Metazoa</taxon>
        <taxon>Spiralia</taxon>
        <taxon>Lophotrochozoa</taxon>
        <taxon>Mollusca</taxon>
        <taxon>Gastropoda</taxon>
        <taxon>Heterobranchia</taxon>
        <taxon>Euthyneura</taxon>
        <taxon>Panpulmonata</taxon>
        <taxon>Sacoglossa</taxon>
        <taxon>Placobranchoidea</taxon>
        <taxon>Plakobranchidae</taxon>
        <taxon>Plakobranchus</taxon>
    </lineage>
</organism>
<comment type="caution">
    <text evidence="2">The sequence shown here is derived from an EMBL/GenBank/DDBJ whole genome shotgun (WGS) entry which is preliminary data.</text>
</comment>
<evidence type="ECO:0000313" key="3">
    <source>
        <dbReference type="Proteomes" id="UP000735302"/>
    </source>
</evidence>
<accession>A0AAV3YU08</accession>
<feature type="region of interest" description="Disordered" evidence="1">
    <location>
        <begin position="475"/>
        <end position="529"/>
    </location>
</feature>
<evidence type="ECO:0000313" key="2">
    <source>
        <dbReference type="EMBL" id="GFN90575.1"/>
    </source>
</evidence>
<feature type="compositionally biased region" description="Acidic residues" evidence="1">
    <location>
        <begin position="557"/>
        <end position="569"/>
    </location>
</feature>
<feature type="region of interest" description="Disordered" evidence="1">
    <location>
        <begin position="418"/>
        <end position="442"/>
    </location>
</feature>
<reference evidence="2 3" key="1">
    <citation type="journal article" date="2021" name="Elife">
        <title>Chloroplast acquisition without the gene transfer in kleptoplastic sea slugs, Plakobranchus ocellatus.</title>
        <authorList>
            <person name="Maeda T."/>
            <person name="Takahashi S."/>
            <person name="Yoshida T."/>
            <person name="Shimamura S."/>
            <person name="Takaki Y."/>
            <person name="Nagai Y."/>
            <person name="Toyoda A."/>
            <person name="Suzuki Y."/>
            <person name="Arimoto A."/>
            <person name="Ishii H."/>
            <person name="Satoh N."/>
            <person name="Nishiyama T."/>
            <person name="Hasebe M."/>
            <person name="Maruyama T."/>
            <person name="Minagawa J."/>
            <person name="Obokata J."/>
            <person name="Shigenobu S."/>
        </authorList>
    </citation>
    <scope>NUCLEOTIDE SEQUENCE [LARGE SCALE GENOMIC DNA]</scope>
</reference>
<evidence type="ECO:0000256" key="1">
    <source>
        <dbReference type="SAM" id="MobiDB-lite"/>
    </source>
</evidence>
<feature type="compositionally biased region" description="Basic and acidic residues" evidence="1">
    <location>
        <begin position="570"/>
        <end position="579"/>
    </location>
</feature>
<feature type="compositionally biased region" description="Acidic residues" evidence="1">
    <location>
        <begin position="1"/>
        <end position="12"/>
    </location>
</feature>
<feature type="region of interest" description="Disordered" evidence="1">
    <location>
        <begin position="288"/>
        <end position="307"/>
    </location>
</feature>
<proteinExistence type="predicted"/>
<feature type="compositionally biased region" description="Polar residues" evidence="1">
    <location>
        <begin position="289"/>
        <end position="307"/>
    </location>
</feature>
<evidence type="ECO:0008006" key="4">
    <source>
        <dbReference type="Google" id="ProtNLM"/>
    </source>
</evidence>
<feature type="compositionally biased region" description="Basic and acidic residues" evidence="1">
    <location>
        <begin position="477"/>
        <end position="488"/>
    </location>
</feature>
<name>A0AAV3YU08_9GAST</name>
<feature type="compositionally biased region" description="Basic and acidic residues" evidence="1">
    <location>
        <begin position="499"/>
        <end position="510"/>
    </location>
</feature>
<feature type="region of interest" description="Disordered" evidence="1">
    <location>
        <begin position="1"/>
        <end position="24"/>
    </location>
</feature>
<gene>
    <name evidence="2" type="ORF">PoB_001708100</name>
</gene>
<dbReference type="AlphaFoldDB" id="A0AAV3YU08"/>
<dbReference type="InterPro" id="IPR035897">
    <property type="entry name" value="Toll_tir_struct_dom_sf"/>
</dbReference>
<dbReference type="Proteomes" id="UP000735302">
    <property type="component" value="Unassembled WGS sequence"/>
</dbReference>
<protein>
    <recommendedName>
        <fullName evidence="4">TIR domain-containing protein</fullName>
    </recommendedName>
</protein>
<keyword evidence="3" id="KW-1185">Reference proteome</keyword>
<feature type="compositionally biased region" description="Polar residues" evidence="1">
    <location>
        <begin position="421"/>
        <end position="441"/>
    </location>
</feature>
<dbReference type="EMBL" id="BLXT01002056">
    <property type="protein sequence ID" value="GFN90575.1"/>
    <property type="molecule type" value="Genomic_DNA"/>
</dbReference>
<dbReference type="Gene3D" id="3.40.50.10140">
    <property type="entry name" value="Toll/interleukin-1 receptor homology (TIR) domain"/>
    <property type="match status" value="1"/>
</dbReference>
<feature type="region of interest" description="Disordered" evidence="1">
    <location>
        <begin position="551"/>
        <end position="620"/>
    </location>
</feature>
<feature type="region of interest" description="Disordered" evidence="1">
    <location>
        <begin position="448"/>
        <end position="467"/>
    </location>
</feature>
<sequence>MASGGCDEDTETDAQPYFEGFNPKEGIELPFDDEEYLNYIDLMPPELKNDNSDILILHDESDRSAVNKFSRRIQRDCFVTVGNARRHPVVKTEQDFGDASSMSLDNAFCKTLYIFLYVTQSFCKCDINLHQGYSCLVKALEEKRWCVIPVYIEDKDTRKKKGYKLPMMLNSLKPINYWDTNFYKEAVSKLLDSKVSDLAQMEIDLQKQRVMYFVKHKKELREQYKVILKSKNLVRSFSKPLIAKSSRLPIQEEAGGYETRPKEFNKSHSESELIMQHASFGQLDPMANPQLSGSQSAASEILHSPSSLQVDTRERAQNLPLPQSNLNANLSVARGNHGPSQEQSYMCADSSTVQLNSPLTFQSESQHCGSAISNEGSFNFQNMAYGLSQNLQESNNNLSREMKLQDCSLDDQNHSFGSCVPQMSSTLAEPPMSSNLESSSPGLHLQEMSDEVEANDQSMKDSFPGQRLSNLKACAEPSHEGEENDSKHQNPMGQPEPVQTEKTESKDSDNSRTSSTGTGLTVHHHHHYHHHIEIKKVKYMTVGESSKILAHEYVGDSNDDAEGGNDSEEEHYAKDQRDSDSDETDLKSPATKTEDDEEQTHVKTVDESLSSETRPKDLLG</sequence>